<keyword evidence="1" id="KW-0173">Coenzyme A biosynthesis</keyword>
<dbReference type="PANTHER" id="PTHR14359:SF6">
    <property type="entry name" value="PHOSPHOPANTOTHENOYLCYSTEINE DECARBOXYLASE"/>
    <property type="match status" value="1"/>
</dbReference>
<dbReference type="GO" id="GO:0004633">
    <property type="term" value="F:phosphopantothenoylcysteine decarboxylase activity"/>
    <property type="evidence" value="ECO:0007669"/>
    <property type="project" value="TreeGrafter"/>
</dbReference>
<dbReference type="AlphaFoldDB" id="A0A6P8HAM6"/>
<dbReference type="RefSeq" id="XP_031553514.1">
    <property type="nucleotide sequence ID" value="XM_031697654.1"/>
</dbReference>
<dbReference type="InterPro" id="IPR036551">
    <property type="entry name" value="Flavin_trans-like"/>
</dbReference>
<dbReference type="Gene3D" id="3.40.50.1950">
    <property type="entry name" value="Flavin prenyltransferase-like"/>
    <property type="match status" value="1"/>
</dbReference>
<dbReference type="InterPro" id="IPR003382">
    <property type="entry name" value="Flavoprotein"/>
</dbReference>
<protein>
    <recommendedName>
        <fullName evidence="4">Phosphopantothenoylcysteine decarboxylase</fullName>
    </recommendedName>
    <alternativeName>
        <fullName evidence="5">CoaC</fullName>
    </alternativeName>
</protein>
<feature type="domain" description="Flavoprotein" evidence="6">
    <location>
        <begin position="14"/>
        <end position="191"/>
    </location>
</feature>
<dbReference type="GO" id="GO:0010181">
    <property type="term" value="F:FMN binding"/>
    <property type="evidence" value="ECO:0007669"/>
    <property type="project" value="TreeGrafter"/>
</dbReference>
<dbReference type="PANTHER" id="PTHR14359">
    <property type="entry name" value="HOMO-OLIGOMERIC FLAVIN CONTAINING CYS DECARBOXYLASE FAMILY"/>
    <property type="match status" value="1"/>
</dbReference>
<dbReference type="OrthoDB" id="1532798at2759"/>
<comment type="similarity">
    <text evidence="2">Belongs to the HFCD (homooligomeric flavin containing Cys decarboxylase) superfamily.</text>
</comment>
<dbReference type="KEGG" id="aten:116290582"/>
<evidence type="ECO:0000256" key="3">
    <source>
        <dbReference type="ARBA" id="ARBA00056708"/>
    </source>
</evidence>
<evidence type="ECO:0000256" key="2">
    <source>
        <dbReference type="ARBA" id="ARBA00038350"/>
    </source>
</evidence>
<gene>
    <name evidence="8" type="primary">LOC116290582</name>
</gene>
<evidence type="ECO:0000256" key="4">
    <source>
        <dbReference type="ARBA" id="ARBA00070201"/>
    </source>
</evidence>
<dbReference type="InParanoid" id="A0A6P8HAM6"/>
<name>A0A6P8HAM6_ACTTE</name>
<sequence length="200" mass="22400">MADEEEVQNSQFHKNVLIGVTGSVASIKLGKLIQELLLSKIKLNVQVVATDHATHFFDVNEIPVKVYRDTDEWQSWMKMGDPVLHIELRKWADIMVIAPLDANTMAKIAGGLCDNLLTCIVRAWDMNKPLIFCPAMNTHMWSHPITATHVESLCKMGYIYVSTTEKKLACGDTGTGGMAEVSTIVDKTFKTLQEKHKLEK</sequence>
<proteinExistence type="inferred from homology"/>
<accession>A0A6P8HAM6</accession>
<dbReference type="FunFam" id="3.40.50.1950:FF:000004">
    <property type="entry name" value="Phosphopantothenoylcysteine decarboxylase"/>
    <property type="match status" value="1"/>
</dbReference>
<evidence type="ECO:0000313" key="8">
    <source>
        <dbReference type="RefSeq" id="XP_031553514.1"/>
    </source>
</evidence>
<evidence type="ECO:0000313" key="7">
    <source>
        <dbReference type="Proteomes" id="UP000515163"/>
    </source>
</evidence>
<keyword evidence="7" id="KW-1185">Reference proteome</keyword>
<dbReference type="GeneID" id="116290582"/>
<reference evidence="8" key="1">
    <citation type="submission" date="2025-08" db="UniProtKB">
        <authorList>
            <consortium name="RefSeq"/>
        </authorList>
    </citation>
    <scope>IDENTIFICATION</scope>
    <source>
        <tissue evidence="8">Tentacle</tissue>
    </source>
</reference>
<dbReference type="Pfam" id="PF02441">
    <property type="entry name" value="Flavoprotein"/>
    <property type="match status" value="1"/>
</dbReference>
<evidence type="ECO:0000256" key="1">
    <source>
        <dbReference type="ARBA" id="ARBA00022993"/>
    </source>
</evidence>
<dbReference type="GO" id="GO:0071513">
    <property type="term" value="C:phosphopantothenoylcysteine decarboxylase complex"/>
    <property type="evidence" value="ECO:0007669"/>
    <property type="project" value="TreeGrafter"/>
</dbReference>
<evidence type="ECO:0000259" key="6">
    <source>
        <dbReference type="Pfam" id="PF02441"/>
    </source>
</evidence>
<dbReference type="SUPFAM" id="SSF52507">
    <property type="entry name" value="Homo-oligomeric flavin-containing Cys decarboxylases, HFCD"/>
    <property type="match status" value="1"/>
</dbReference>
<dbReference type="FunCoup" id="A0A6P8HAM6">
    <property type="interactions" value="552"/>
</dbReference>
<comment type="function">
    <text evidence="3">Catalyzes the decarboxylation of the cysteine moiety of 4-phosphopantothenoylcysteine to form 4'-phosphopantotheine and this reaction forms part of the biosynthesis of coenzyme A.</text>
</comment>
<organism evidence="7 8">
    <name type="scientific">Actinia tenebrosa</name>
    <name type="common">Australian red waratah sea anemone</name>
    <dbReference type="NCBI Taxonomy" id="6105"/>
    <lineage>
        <taxon>Eukaryota</taxon>
        <taxon>Metazoa</taxon>
        <taxon>Cnidaria</taxon>
        <taxon>Anthozoa</taxon>
        <taxon>Hexacorallia</taxon>
        <taxon>Actiniaria</taxon>
        <taxon>Actiniidae</taxon>
        <taxon>Actinia</taxon>
    </lineage>
</organism>
<evidence type="ECO:0000256" key="5">
    <source>
        <dbReference type="ARBA" id="ARBA00082063"/>
    </source>
</evidence>
<dbReference type="GO" id="GO:0015937">
    <property type="term" value="P:coenzyme A biosynthetic process"/>
    <property type="evidence" value="ECO:0007669"/>
    <property type="project" value="UniProtKB-KW"/>
</dbReference>
<dbReference type="Proteomes" id="UP000515163">
    <property type="component" value="Unplaced"/>
</dbReference>